<dbReference type="InterPro" id="IPR051233">
    <property type="entry name" value="Desulfoferrodoxin_SOR"/>
</dbReference>
<dbReference type="Gene3D" id="2.60.40.730">
    <property type="entry name" value="SOR catalytic domain"/>
    <property type="match status" value="1"/>
</dbReference>
<dbReference type="eggNOG" id="COG2033">
    <property type="taxonomic scope" value="Bacteria"/>
</dbReference>
<gene>
    <name evidence="7" type="ORF">HMPREF0673_00704</name>
</gene>
<dbReference type="Pfam" id="PF01880">
    <property type="entry name" value="Desulfoferrodox"/>
    <property type="match status" value="1"/>
</dbReference>
<dbReference type="InterPro" id="IPR002742">
    <property type="entry name" value="Desulfoferrodoxin_Fe-bd_dom"/>
</dbReference>
<evidence type="ECO:0000256" key="1">
    <source>
        <dbReference type="ARBA" id="ARBA00005941"/>
    </source>
</evidence>
<dbReference type="CDD" id="cd03171">
    <property type="entry name" value="SORL_Dfx_classI"/>
    <property type="match status" value="1"/>
</dbReference>
<dbReference type="HOGENOM" id="CLU_118960_1_1_10"/>
<name>G6AVR6_9BACT</name>
<organism evidence="7 8">
    <name type="scientific">Leyella stercorea DSM 18206</name>
    <dbReference type="NCBI Taxonomy" id="1002367"/>
    <lineage>
        <taxon>Bacteria</taxon>
        <taxon>Pseudomonadati</taxon>
        <taxon>Bacteroidota</taxon>
        <taxon>Bacteroidia</taxon>
        <taxon>Bacteroidales</taxon>
        <taxon>Prevotellaceae</taxon>
        <taxon>Leyella</taxon>
    </lineage>
</organism>
<evidence type="ECO:0000313" key="7">
    <source>
        <dbReference type="EMBL" id="EHJ41491.1"/>
    </source>
</evidence>
<evidence type="ECO:0000256" key="5">
    <source>
        <dbReference type="ARBA" id="ARBA00023004"/>
    </source>
</evidence>
<dbReference type="EMBL" id="AFZZ01000066">
    <property type="protein sequence ID" value="EHJ41491.1"/>
    <property type="molecule type" value="Genomic_DNA"/>
</dbReference>
<evidence type="ECO:0000256" key="4">
    <source>
        <dbReference type="ARBA" id="ARBA00022982"/>
    </source>
</evidence>
<feature type="domain" description="Desulfoferrodoxin ferrous iron-binding" evidence="6">
    <location>
        <begin position="9"/>
        <end position="91"/>
    </location>
</feature>
<comment type="caution">
    <text evidence="7">The sequence shown here is derived from an EMBL/GenBank/DDBJ whole genome shotgun (WGS) entry which is preliminary data.</text>
</comment>
<dbReference type="InterPro" id="IPR036073">
    <property type="entry name" value="Desulfoferrodoxin_Fe-bd_dom_sf"/>
</dbReference>
<keyword evidence="4" id="KW-0249">Electron transport</keyword>
<evidence type="ECO:0000256" key="2">
    <source>
        <dbReference type="ARBA" id="ARBA00022448"/>
    </source>
</evidence>
<evidence type="ECO:0000256" key="3">
    <source>
        <dbReference type="ARBA" id="ARBA00022723"/>
    </source>
</evidence>
<dbReference type="AlphaFoldDB" id="G6AVR6"/>
<dbReference type="GO" id="GO:0005506">
    <property type="term" value="F:iron ion binding"/>
    <property type="evidence" value="ECO:0007669"/>
    <property type="project" value="InterPro"/>
</dbReference>
<dbReference type="PANTHER" id="PTHR36541:SF1">
    <property type="entry name" value="SUPEROXIDE REDUCTASE-RELATED"/>
    <property type="match status" value="1"/>
</dbReference>
<sequence length="102" mass="11687">MKLMKENTTDAAKEKHVPVIEPIEGGYRVKVGSVEHPMLPEHYIQWIELLTPTDVLRHELQPGEKPEVIFLTDAKEVSAREYCNLHGLWKGDANTSPHDEHH</sequence>
<keyword evidence="5" id="KW-0408">Iron</keyword>
<protein>
    <submittedName>
        <fullName evidence="7">Putative superoxide reductase</fullName>
    </submittedName>
</protein>
<keyword evidence="2" id="KW-0813">Transport</keyword>
<comment type="similarity">
    <text evidence="1">Belongs to the desulfoferrodoxin family.</text>
</comment>
<dbReference type="NCBIfam" id="TIGR00332">
    <property type="entry name" value="neela_ferrous"/>
    <property type="match status" value="1"/>
</dbReference>
<dbReference type="Proteomes" id="UP000004407">
    <property type="component" value="Unassembled WGS sequence"/>
</dbReference>
<proteinExistence type="inferred from homology"/>
<dbReference type="PANTHER" id="PTHR36541">
    <property type="entry name" value="SUPEROXIDE REDUCTASE-RELATED"/>
    <property type="match status" value="1"/>
</dbReference>
<dbReference type="GO" id="GO:0016491">
    <property type="term" value="F:oxidoreductase activity"/>
    <property type="evidence" value="ECO:0007669"/>
    <property type="project" value="InterPro"/>
</dbReference>
<dbReference type="PATRIC" id="fig|1002367.3.peg.563"/>
<evidence type="ECO:0000259" key="6">
    <source>
        <dbReference type="Pfam" id="PF01880"/>
    </source>
</evidence>
<accession>G6AVR6</accession>
<reference evidence="7 8" key="1">
    <citation type="submission" date="2011-08" db="EMBL/GenBank/DDBJ databases">
        <authorList>
            <person name="Weinstock G."/>
            <person name="Sodergren E."/>
            <person name="Clifton S."/>
            <person name="Fulton L."/>
            <person name="Fulton B."/>
            <person name="Courtney L."/>
            <person name="Fronick C."/>
            <person name="Harrison M."/>
            <person name="Strong C."/>
            <person name="Farmer C."/>
            <person name="Delahaunty K."/>
            <person name="Markovic C."/>
            <person name="Hall O."/>
            <person name="Minx P."/>
            <person name="Tomlinson C."/>
            <person name="Mitreva M."/>
            <person name="Hou S."/>
            <person name="Chen J."/>
            <person name="Wollam A."/>
            <person name="Pepin K.H."/>
            <person name="Johnson M."/>
            <person name="Bhonagiri V."/>
            <person name="Zhang X."/>
            <person name="Suruliraj S."/>
            <person name="Warren W."/>
            <person name="Chinwalla A."/>
            <person name="Mardis E.R."/>
            <person name="Wilson R.K."/>
        </authorList>
    </citation>
    <scope>NUCLEOTIDE SEQUENCE [LARGE SCALE GENOMIC DNA]</scope>
    <source>
        <strain evidence="7 8">DSM 18206</strain>
    </source>
</reference>
<evidence type="ECO:0000313" key="8">
    <source>
        <dbReference type="Proteomes" id="UP000004407"/>
    </source>
</evidence>
<dbReference type="SUPFAM" id="SSF49367">
    <property type="entry name" value="Superoxide reductase-like"/>
    <property type="match status" value="1"/>
</dbReference>
<keyword evidence="3" id="KW-0479">Metal-binding</keyword>